<dbReference type="GO" id="GO:0016192">
    <property type="term" value="P:vesicle-mediated transport"/>
    <property type="evidence" value="ECO:0007669"/>
    <property type="project" value="UniProtKB-ARBA"/>
</dbReference>
<organism evidence="4 5">
    <name type="scientific">Tieghemostelium lacteum</name>
    <name type="common">Slime mold</name>
    <name type="synonym">Dictyostelium lacteum</name>
    <dbReference type="NCBI Taxonomy" id="361077"/>
    <lineage>
        <taxon>Eukaryota</taxon>
        <taxon>Amoebozoa</taxon>
        <taxon>Evosea</taxon>
        <taxon>Eumycetozoa</taxon>
        <taxon>Dictyostelia</taxon>
        <taxon>Dictyosteliales</taxon>
        <taxon>Raperosteliaceae</taxon>
        <taxon>Tieghemostelium</taxon>
    </lineage>
</organism>
<dbReference type="PROSITE" id="PS50181">
    <property type="entry name" value="FBOX"/>
    <property type="match status" value="1"/>
</dbReference>
<gene>
    <name evidence="4" type="ORF">DLAC_07318</name>
</gene>
<dbReference type="Gene3D" id="1.20.1280.50">
    <property type="match status" value="1"/>
</dbReference>
<evidence type="ECO:0000313" key="4">
    <source>
        <dbReference type="EMBL" id="KYQ91551.1"/>
    </source>
</evidence>
<dbReference type="InterPro" id="IPR036047">
    <property type="entry name" value="F-box-like_dom_sf"/>
</dbReference>
<proteinExistence type="predicted"/>
<dbReference type="Gene3D" id="1.10.10.750">
    <property type="entry name" value="Ypt/Rab-GAP domain of gyp1p, domain 1"/>
    <property type="match status" value="1"/>
</dbReference>
<keyword evidence="5" id="KW-1185">Reference proteome</keyword>
<feature type="compositionally biased region" description="Basic and acidic residues" evidence="1">
    <location>
        <begin position="301"/>
        <end position="324"/>
    </location>
</feature>
<reference evidence="4 5" key="1">
    <citation type="submission" date="2015-12" db="EMBL/GenBank/DDBJ databases">
        <title>Dictyostelia acquired genes for synthesis and detection of signals that induce cell-type specialization by lateral gene transfer from prokaryotes.</title>
        <authorList>
            <person name="Gloeckner G."/>
            <person name="Schaap P."/>
        </authorList>
    </citation>
    <scope>NUCLEOTIDE SEQUENCE [LARGE SCALE GENOMIC DNA]</scope>
    <source>
        <strain evidence="4 5">TK</strain>
    </source>
</reference>
<dbReference type="GO" id="GO:0031267">
    <property type="term" value="F:small GTPase binding"/>
    <property type="evidence" value="ECO:0007669"/>
    <property type="project" value="TreeGrafter"/>
</dbReference>
<dbReference type="PROSITE" id="PS50086">
    <property type="entry name" value="TBC_RABGAP"/>
    <property type="match status" value="1"/>
</dbReference>
<dbReference type="PANTHER" id="PTHR47219:SF15">
    <property type="entry name" value="TBC1 DOMAIN FAMILY MEMBER 12 ISOFORM X1"/>
    <property type="match status" value="1"/>
</dbReference>
<dbReference type="SMART" id="SM00164">
    <property type="entry name" value="TBC"/>
    <property type="match status" value="1"/>
</dbReference>
<dbReference type="Proteomes" id="UP000076078">
    <property type="component" value="Unassembled WGS sequence"/>
</dbReference>
<evidence type="ECO:0000256" key="1">
    <source>
        <dbReference type="SAM" id="MobiDB-lite"/>
    </source>
</evidence>
<dbReference type="OMA" id="MIDWVLT"/>
<dbReference type="InterPro" id="IPR050302">
    <property type="entry name" value="Rab_GAP_TBC_domain"/>
</dbReference>
<dbReference type="SUPFAM" id="SSF81383">
    <property type="entry name" value="F-box domain"/>
    <property type="match status" value="1"/>
</dbReference>
<sequence length="615" mass="69555">MSILLNRLQNSPKIIENLIKSTGSKNNSTSNSLNNSSNSTNSTNSNNNNNNNIINNSSNSSSSNGVIFKQPIRARQLFSFSELVGTDLTLLLEESIILRVLSYFDYTELFILKRVCSRWKPLAEHKSLYTQLHMQSFIVNCRILPIPILRTFISNLSMNTDEIDAIKMVCRDMPPVSLPVLENLTITSTPTPTPTITTSTNQLLKSSQDDIIFNKSHSYQHNQHNSYNSSNSISSNHHANHSHGHLRVSSVDESYLTTSNSSSTSASSLQSSNDYYSTSPLMNGSQNNSGSGGNTPNAQRKNQDKELKRKEKQRKEREKRMEESVKVWNEDIIPNWDKRKDSKKVRDLVFQGIPSLVRSKVWPLLIGNDLNITPELFTIFGARAERAKQKSESSSLGREGSVSLIHLDLPRTFPMLSIFQQEGPLHQSLANVLEAYVCYRPDVGYVQGMSYLGALFLLILDEFTSFVCLSNLLNNPCYMSFYTMNLQAMEVYMKAMDSLMQQHLPKVHRHLKDMGIQPDVFMIDWVLTIFSKALPLDLASHVWDNIFMDGEIVIFQTALGILKLYSKELESADFDVCMTLLTHLPPDIDDDDLFQSISSFNINQKNFNKMIGKSD</sequence>
<dbReference type="GO" id="GO:0031410">
    <property type="term" value="C:cytoplasmic vesicle"/>
    <property type="evidence" value="ECO:0007669"/>
    <property type="project" value="UniProtKB-ARBA"/>
</dbReference>
<dbReference type="EMBL" id="LODT01000034">
    <property type="protein sequence ID" value="KYQ91551.1"/>
    <property type="molecule type" value="Genomic_DNA"/>
</dbReference>
<dbReference type="Pfam" id="PF00566">
    <property type="entry name" value="RabGAP-TBC"/>
    <property type="match status" value="1"/>
</dbReference>
<dbReference type="PANTHER" id="PTHR47219">
    <property type="entry name" value="RAB GTPASE-ACTIVATING PROTEIN 1-LIKE"/>
    <property type="match status" value="1"/>
</dbReference>
<feature type="domain" description="F-box" evidence="3">
    <location>
        <begin position="86"/>
        <end position="132"/>
    </location>
</feature>
<dbReference type="GO" id="GO:0005773">
    <property type="term" value="C:vacuole"/>
    <property type="evidence" value="ECO:0007669"/>
    <property type="project" value="UniProtKB-ARBA"/>
</dbReference>
<evidence type="ECO:0000259" key="2">
    <source>
        <dbReference type="PROSITE" id="PS50086"/>
    </source>
</evidence>
<dbReference type="Gene3D" id="1.10.472.80">
    <property type="entry name" value="Ypt/Rab-GAP domain of gyp1p, domain 3"/>
    <property type="match status" value="1"/>
</dbReference>
<dbReference type="Gene3D" id="1.10.8.270">
    <property type="entry name" value="putative rabgap domain of human tbc1 domain family member 14 like domains"/>
    <property type="match status" value="1"/>
</dbReference>
<dbReference type="FunFam" id="1.10.8.270:FF:000008">
    <property type="entry name" value="Putative TBC1 domain family member 14"/>
    <property type="match status" value="1"/>
</dbReference>
<dbReference type="InParanoid" id="A0A151ZC84"/>
<dbReference type="FunCoup" id="A0A151ZC84">
    <property type="interactions" value="491"/>
</dbReference>
<dbReference type="SUPFAM" id="SSF47923">
    <property type="entry name" value="Ypt/Rab-GAP domain of gyp1p"/>
    <property type="match status" value="2"/>
</dbReference>
<feature type="compositionally biased region" description="Low complexity" evidence="1">
    <location>
        <begin position="254"/>
        <end position="272"/>
    </location>
</feature>
<feature type="compositionally biased region" description="Low complexity" evidence="1">
    <location>
        <begin position="26"/>
        <end position="62"/>
    </location>
</feature>
<dbReference type="InterPro" id="IPR001810">
    <property type="entry name" value="F-box_dom"/>
</dbReference>
<feature type="compositionally biased region" description="Polar residues" evidence="1">
    <location>
        <begin position="273"/>
        <end position="282"/>
    </location>
</feature>
<dbReference type="AlphaFoldDB" id="A0A151ZC84"/>
<dbReference type="OrthoDB" id="294251at2759"/>
<dbReference type="FunFam" id="1.10.472.80:FF:000006">
    <property type="entry name" value="TBC1 domain family member 14"/>
    <property type="match status" value="1"/>
</dbReference>
<feature type="region of interest" description="Disordered" evidence="1">
    <location>
        <begin position="21"/>
        <end position="62"/>
    </location>
</feature>
<dbReference type="GO" id="GO:0005096">
    <property type="term" value="F:GTPase activator activity"/>
    <property type="evidence" value="ECO:0007669"/>
    <property type="project" value="TreeGrafter"/>
</dbReference>
<feature type="domain" description="Rab-GAP TBC" evidence="2">
    <location>
        <begin position="352"/>
        <end position="550"/>
    </location>
</feature>
<dbReference type="STRING" id="361077.A0A151ZC84"/>
<dbReference type="Pfam" id="PF12937">
    <property type="entry name" value="F-box-like"/>
    <property type="match status" value="1"/>
</dbReference>
<protein>
    <submittedName>
        <fullName evidence="4">RabGAP/TBC domain-containing protein</fullName>
    </submittedName>
</protein>
<feature type="region of interest" description="Disordered" evidence="1">
    <location>
        <begin position="221"/>
        <end position="324"/>
    </location>
</feature>
<accession>A0A151ZC84</accession>
<name>A0A151ZC84_TIELA</name>
<feature type="compositionally biased region" description="Low complexity" evidence="1">
    <location>
        <begin position="221"/>
        <end position="237"/>
    </location>
</feature>
<dbReference type="InterPro" id="IPR035969">
    <property type="entry name" value="Rab-GAP_TBC_sf"/>
</dbReference>
<dbReference type="InterPro" id="IPR000195">
    <property type="entry name" value="Rab-GAP-TBC_dom"/>
</dbReference>
<comment type="caution">
    <text evidence="4">The sequence shown here is derived from an EMBL/GenBank/DDBJ whole genome shotgun (WGS) entry which is preliminary data.</text>
</comment>
<evidence type="ECO:0000259" key="3">
    <source>
        <dbReference type="PROSITE" id="PS50181"/>
    </source>
</evidence>
<evidence type="ECO:0000313" key="5">
    <source>
        <dbReference type="Proteomes" id="UP000076078"/>
    </source>
</evidence>